<evidence type="ECO:0000256" key="2">
    <source>
        <dbReference type="ARBA" id="ARBA00022801"/>
    </source>
</evidence>
<evidence type="ECO:0000259" key="4">
    <source>
        <dbReference type="SMART" id="SM00479"/>
    </source>
</evidence>
<keyword evidence="2" id="KW-0378">Hydrolase</keyword>
<gene>
    <name evidence="5" type="ORF">C6Y40_05895</name>
</gene>
<dbReference type="PANTHER" id="PTHR30231:SF4">
    <property type="entry name" value="PROTEIN NEN2"/>
    <property type="match status" value="1"/>
</dbReference>
<dbReference type="GO" id="GO:0003676">
    <property type="term" value="F:nucleic acid binding"/>
    <property type="evidence" value="ECO:0007669"/>
    <property type="project" value="InterPro"/>
</dbReference>
<protein>
    <submittedName>
        <fullName evidence="5">DNA polymerase III subunit epsilon</fullName>
    </submittedName>
</protein>
<dbReference type="Gene3D" id="3.30.420.10">
    <property type="entry name" value="Ribonuclease H-like superfamily/Ribonuclease H"/>
    <property type="match status" value="1"/>
</dbReference>
<evidence type="ECO:0000256" key="3">
    <source>
        <dbReference type="ARBA" id="ARBA00022839"/>
    </source>
</evidence>
<dbReference type="GO" id="GO:0005829">
    <property type="term" value="C:cytosol"/>
    <property type="evidence" value="ECO:0007669"/>
    <property type="project" value="TreeGrafter"/>
</dbReference>
<sequence length="235" mass="25869">MSTPQQPPIWRRIQQWLSGGAALPESRKHQMLRDVPLLAVDLELTSLDPQKAKITSIGWTEGKAGSIDLSNCYYAVVRASGDLEQSPVIHGLTADEIARGAHIKEALEQLVPYAQTHVWVFHNAGLDLAVLDKVLAANDMYLPEVITIDTLKLAVYQLQKQHDVLPPNSATLTVCRQRLNLPLAPAHNALDDAMATLQLWFAQYYSMDPSGKMSLQDIAHTQAVGCKNLGKSSNK</sequence>
<dbReference type="InterPro" id="IPR012337">
    <property type="entry name" value="RNaseH-like_sf"/>
</dbReference>
<comment type="caution">
    <text evidence="5">The sequence shown here is derived from an EMBL/GenBank/DDBJ whole genome shotgun (WGS) entry which is preliminary data.</text>
</comment>
<dbReference type="GO" id="GO:0006259">
    <property type="term" value="P:DNA metabolic process"/>
    <property type="evidence" value="ECO:0007669"/>
    <property type="project" value="UniProtKB-ARBA"/>
</dbReference>
<dbReference type="CDD" id="cd06127">
    <property type="entry name" value="DEDDh"/>
    <property type="match status" value="1"/>
</dbReference>
<keyword evidence="1" id="KW-0540">Nuclease</keyword>
<dbReference type="AlphaFoldDB" id="A0A2S9VDE8"/>
<dbReference type="Proteomes" id="UP000238949">
    <property type="component" value="Unassembled WGS sequence"/>
</dbReference>
<feature type="domain" description="Exonuclease" evidence="4">
    <location>
        <begin position="36"/>
        <end position="209"/>
    </location>
</feature>
<dbReference type="InterPro" id="IPR036397">
    <property type="entry name" value="RNaseH_sf"/>
</dbReference>
<dbReference type="EMBL" id="PVNP01000049">
    <property type="protein sequence ID" value="PRO74488.1"/>
    <property type="molecule type" value="Genomic_DNA"/>
</dbReference>
<accession>A0A2S9VDE8</accession>
<dbReference type="SMART" id="SM00479">
    <property type="entry name" value="EXOIII"/>
    <property type="match status" value="1"/>
</dbReference>
<keyword evidence="3" id="KW-0269">Exonuclease</keyword>
<name>A0A2S9VDE8_9ALTE</name>
<proteinExistence type="predicted"/>
<organism evidence="5 6">
    <name type="scientific">Alteromonas alba</name>
    <dbReference type="NCBI Taxonomy" id="2079529"/>
    <lineage>
        <taxon>Bacteria</taxon>
        <taxon>Pseudomonadati</taxon>
        <taxon>Pseudomonadota</taxon>
        <taxon>Gammaproteobacteria</taxon>
        <taxon>Alteromonadales</taxon>
        <taxon>Alteromonadaceae</taxon>
        <taxon>Alteromonas/Salinimonas group</taxon>
        <taxon>Alteromonas</taxon>
    </lineage>
</organism>
<dbReference type="InterPro" id="IPR013520">
    <property type="entry name" value="Ribonucl_H"/>
</dbReference>
<dbReference type="PANTHER" id="PTHR30231">
    <property type="entry name" value="DNA POLYMERASE III SUBUNIT EPSILON"/>
    <property type="match status" value="1"/>
</dbReference>
<dbReference type="GO" id="GO:0008408">
    <property type="term" value="F:3'-5' exonuclease activity"/>
    <property type="evidence" value="ECO:0007669"/>
    <property type="project" value="TreeGrafter"/>
</dbReference>
<dbReference type="Pfam" id="PF00929">
    <property type="entry name" value="RNase_T"/>
    <property type="match status" value="1"/>
</dbReference>
<keyword evidence="6" id="KW-1185">Reference proteome</keyword>
<evidence type="ECO:0000313" key="5">
    <source>
        <dbReference type="EMBL" id="PRO74488.1"/>
    </source>
</evidence>
<evidence type="ECO:0000256" key="1">
    <source>
        <dbReference type="ARBA" id="ARBA00022722"/>
    </source>
</evidence>
<evidence type="ECO:0000313" key="6">
    <source>
        <dbReference type="Proteomes" id="UP000238949"/>
    </source>
</evidence>
<dbReference type="RefSeq" id="WP_105933791.1">
    <property type="nucleotide sequence ID" value="NZ_PVNP01000049.1"/>
</dbReference>
<reference evidence="6" key="1">
    <citation type="journal article" date="2020" name="Int. J. Syst. Evol. Microbiol.">
        <title>Alteromonas alba sp. nov., a marine bacterium isolated from the seawater of the West Pacific Ocean.</title>
        <authorList>
            <person name="Sun C."/>
            <person name="Wu Y.-H."/>
            <person name="Xamxidin M."/>
            <person name="Cheng H."/>
            <person name="Xu X.-W."/>
        </authorList>
    </citation>
    <scope>NUCLEOTIDE SEQUENCE [LARGE SCALE GENOMIC DNA]</scope>
    <source>
        <strain evidence="6">190</strain>
    </source>
</reference>
<dbReference type="OrthoDB" id="5497329at2"/>
<dbReference type="SUPFAM" id="SSF53098">
    <property type="entry name" value="Ribonuclease H-like"/>
    <property type="match status" value="1"/>
</dbReference>